<proteinExistence type="predicted"/>
<evidence type="ECO:0000313" key="1">
    <source>
        <dbReference type="EMBL" id="KXT69322.1"/>
    </source>
</evidence>
<accession>A0A139N060</accession>
<evidence type="ECO:0000313" key="2">
    <source>
        <dbReference type="Proteomes" id="UP000070096"/>
    </source>
</evidence>
<comment type="caution">
    <text evidence="1">The sequence shown here is derived from an EMBL/GenBank/DDBJ whole genome shotgun (WGS) entry which is preliminary data.</text>
</comment>
<evidence type="ECO:0008006" key="3">
    <source>
        <dbReference type="Google" id="ProtNLM"/>
    </source>
</evidence>
<sequence length="123" mass="14208">MAHTYNFGDIKDVTTFNIGDLTLEFAPSDAKSELLANKAIELKEKVDQSDKSGTEWEQRKELKSLMDDFFALMFDEDTPEKLYDACGQNTITYLKLFLMMAEALQEVNEKKQNDETFKKYLAE</sequence>
<organism evidence="1 2">
    <name type="scientific">Streptococcus gordonii</name>
    <dbReference type="NCBI Taxonomy" id="1302"/>
    <lineage>
        <taxon>Bacteria</taxon>
        <taxon>Bacillati</taxon>
        <taxon>Bacillota</taxon>
        <taxon>Bacilli</taxon>
        <taxon>Lactobacillales</taxon>
        <taxon>Streptococcaceae</taxon>
        <taxon>Streptococcus</taxon>
    </lineage>
</organism>
<dbReference type="PATRIC" id="fig|1302.21.peg.2003"/>
<name>A0A139N060_STRGN</name>
<protein>
    <recommendedName>
        <fullName evidence="3">Phage protein</fullName>
    </recommendedName>
</protein>
<dbReference type="AlphaFoldDB" id="A0A139N060"/>
<reference evidence="1 2" key="1">
    <citation type="submission" date="2016-01" db="EMBL/GenBank/DDBJ databases">
        <title>Highly variable Streptococcus oralis are common among viridans streptococci isolated from primates.</title>
        <authorList>
            <person name="Denapaite D."/>
            <person name="Rieger M."/>
            <person name="Koendgen S."/>
            <person name="Brueckner R."/>
            <person name="Ochigava I."/>
            <person name="Kappeler P."/>
            <person name="Maetz-Rensing K."/>
            <person name="Leendertz F."/>
            <person name="Hakenbeck R."/>
        </authorList>
    </citation>
    <scope>NUCLEOTIDE SEQUENCE [LARGE SCALE GENOMIC DNA]</scope>
    <source>
        <strain evidence="1 2">DD07</strain>
    </source>
</reference>
<dbReference type="EMBL" id="LQRC01000242">
    <property type="protein sequence ID" value="KXT69322.1"/>
    <property type="molecule type" value="Genomic_DNA"/>
</dbReference>
<dbReference type="Proteomes" id="UP000070096">
    <property type="component" value="Unassembled WGS sequence"/>
</dbReference>
<gene>
    <name evidence="1" type="ORF">SGODD07_01811</name>
</gene>